<comment type="subunit">
    <text evidence="11">Component of the replication restart primosome.</text>
</comment>
<dbReference type="SUPFAM" id="SSF52540">
    <property type="entry name" value="P-loop containing nucleoside triphosphate hydrolases"/>
    <property type="match status" value="2"/>
</dbReference>
<evidence type="ECO:0000256" key="7">
    <source>
        <dbReference type="ARBA" id="ARBA00022833"/>
    </source>
</evidence>
<dbReference type="InterPro" id="IPR011545">
    <property type="entry name" value="DEAD/DEAH_box_helicase_dom"/>
</dbReference>
<dbReference type="EMBL" id="JAPFRD010000011">
    <property type="protein sequence ID" value="MCW8109268.1"/>
    <property type="molecule type" value="Genomic_DNA"/>
</dbReference>
<evidence type="ECO:0000259" key="13">
    <source>
        <dbReference type="PROSITE" id="PS51194"/>
    </source>
</evidence>
<comment type="catalytic activity">
    <reaction evidence="11">
        <text>Couples ATP hydrolysis with the unwinding of duplex DNA by translocating in the 3'-5' direction.</text>
        <dbReference type="EC" id="5.6.2.4"/>
    </reaction>
</comment>
<dbReference type="RefSeq" id="WP_265618017.1">
    <property type="nucleotide sequence ID" value="NZ_JAPFRD010000011.1"/>
</dbReference>
<keyword evidence="1 11" id="KW-0639">Primosome</keyword>
<evidence type="ECO:0000256" key="11">
    <source>
        <dbReference type="HAMAP-Rule" id="MF_00983"/>
    </source>
</evidence>
<dbReference type="Pfam" id="PF18074">
    <property type="entry name" value="PriA_C"/>
    <property type="match status" value="1"/>
</dbReference>
<dbReference type="NCBIfam" id="TIGR00595">
    <property type="entry name" value="priA"/>
    <property type="match status" value="1"/>
</dbReference>
<dbReference type="PANTHER" id="PTHR30580:SF0">
    <property type="entry name" value="PRIMOSOMAL PROTEIN N"/>
    <property type="match status" value="1"/>
</dbReference>
<feature type="domain" description="Helicase C-terminal" evidence="13">
    <location>
        <begin position="467"/>
        <end position="629"/>
    </location>
</feature>
<feature type="binding site" evidence="11">
    <location>
        <position position="472"/>
    </location>
    <ligand>
        <name>Zn(2+)</name>
        <dbReference type="ChEBI" id="CHEBI:29105"/>
        <label>1</label>
    </ligand>
</feature>
<feature type="binding site" evidence="11">
    <location>
        <position position="459"/>
    </location>
    <ligand>
        <name>Zn(2+)</name>
        <dbReference type="ChEBI" id="CHEBI:29105"/>
        <label>2</label>
    </ligand>
</feature>
<comment type="function">
    <text evidence="11">Initiates the restart of stalled replication forks, which reloads the replicative helicase on sites other than the origin of replication. Recognizes and binds to abandoned replication forks and remodels them to uncover a helicase loading site. Promotes assembly of the primosome at these replication forks.</text>
</comment>
<comment type="similarity">
    <text evidence="11">Belongs to the helicase family. PriA subfamily.</text>
</comment>
<dbReference type="CDD" id="cd17929">
    <property type="entry name" value="DEXHc_priA"/>
    <property type="match status" value="1"/>
</dbReference>
<dbReference type="Pfam" id="PF00271">
    <property type="entry name" value="Helicase_C"/>
    <property type="match status" value="1"/>
</dbReference>
<dbReference type="InterPro" id="IPR041236">
    <property type="entry name" value="PriA_C"/>
</dbReference>
<evidence type="ECO:0000313" key="15">
    <source>
        <dbReference type="Proteomes" id="UP001142810"/>
    </source>
</evidence>
<keyword evidence="4 11" id="KW-0547">Nucleotide-binding</keyword>
<feature type="binding site" evidence="11">
    <location>
        <position position="475"/>
    </location>
    <ligand>
        <name>Zn(2+)</name>
        <dbReference type="ChEBI" id="CHEBI:29105"/>
        <label>1</label>
    </ligand>
</feature>
<evidence type="ECO:0000256" key="2">
    <source>
        <dbReference type="ARBA" id="ARBA00022705"/>
    </source>
</evidence>
<dbReference type="NCBIfam" id="NF004067">
    <property type="entry name" value="PRK05580.1-4"/>
    <property type="match status" value="1"/>
</dbReference>
<feature type="binding site" evidence="11">
    <location>
        <position position="435"/>
    </location>
    <ligand>
        <name>Zn(2+)</name>
        <dbReference type="ChEBI" id="CHEBI:29105"/>
        <label>1</label>
    </ligand>
</feature>
<dbReference type="InterPro" id="IPR027417">
    <property type="entry name" value="P-loop_NTPase"/>
</dbReference>
<dbReference type="InterPro" id="IPR041222">
    <property type="entry name" value="PriA_3primeBD"/>
</dbReference>
<feature type="binding site" evidence="11">
    <location>
        <position position="444"/>
    </location>
    <ligand>
        <name>Zn(2+)</name>
        <dbReference type="ChEBI" id="CHEBI:29105"/>
        <label>2</label>
    </ligand>
</feature>
<keyword evidence="7 11" id="KW-0862">Zinc</keyword>
<evidence type="ECO:0000256" key="10">
    <source>
        <dbReference type="ARBA" id="ARBA00023235"/>
    </source>
</evidence>
<comment type="catalytic activity">
    <reaction evidence="11">
        <text>ATP + H2O = ADP + phosphate + H(+)</text>
        <dbReference type="Rhea" id="RHEA:13065"/>
        <dbReference type="ChEBI" id="CHEBI:15377"/>
        <dbReference type="ChEBI" id="CHEBI:15378"/>
        <dbReference type="ChEBI" id="CHEBI:30616"/>
        <dbReference type="ChEBI" id="CHEBI:43474"/>
        <dbReference type="ChEBI" id="CHEBI:456216"/>
        <dbReference type="EC" id="5.6.2.4"/>
    </reaction>
</comment>
<dbReference type="InterPro" id="IPR014001">
    <property type="entry name" value="Helicase_ATP-bd"/>
</dbReference>
<dbReference type="SMART" id="SM00487">
    <property type="entry name" value="DEXDc"/>
    <property type="match status" value="1"/>
</dbReference>
<evidence type="ECO:0000256" key="9">
    <source>
        <dbReference type="ARBA" id="ARBA00023125"/>
    </source>
</evidence>
<dbReference type="EC" id="5.6.2.4" evidence="11"/>
<keyword evidence="2 11" id="KW-0235">DNA replication</keyword>
<evidence type="ECO:0000256" key="6">
    <source>
        <dbReference type="ARBA" id="ARBA00022806"/>
    </source>
</evidence>
<keyword evidence="9 11" id="KW-0238">DNA-binding</keyword>
<feature type="binding site" evidence="11">
    <location>
        <position position="441"/>
    </location>
    <ligand>
        <name>Zn(2+)</name>
        <dbReference type="ChEBI" id="CHEBI:29105"/>
        <label>2</label>
    </ligand>
</feature>
<dbReference type="Gene3D" id="3.40.50.300">
    <property type="entry name" value="P-loop containing nucleotide triphosphate hydrolases"/>
    <property type="match status" value="2"/>
</dbReference>
<dbReference type="Pfam" id="PF00270">
    <property type="entry name" value="DEAD"/>
    <property type="match status" value="1"/>
</dbReference>
<feature type="domain" description="Helicase ATP-binding" evidence="12">
    <location>
        <begin position="207"/>
        <end position="373"/>
    </location>
</feature>
<protein>
    <recommendedName>
        <fullName evidence="11">Replication restart protein PriA</fullName>
    </recommendedName>
    <alternativeName>
        <fullName evidence="11">ATP-dependent DNA helicase PriA</fullName>
        <ecNumber evidence="11">5.6.2.4</ecNumber>
    </alternativeName>
    <alternativeName>
        <fullName evidence="11">DNA 3'-5' helicase PriA</fullName>
    </alternativeName>
</protein>
<keyword evidence="10 11" id="KW-0413">Isomerase</keyword>
<accession>A0ABT3P913</accession>
<keyword evidence="15" id="KW-1185">Reference proteome</keyword>
<dbReference type="PROSITE" id="PS51192">
    <property type="entry name" value="HELICASE_ATP_BIND_1"/>
    <property type="match status" value="1"/>
</dbReference>
<evidence type="ECO:0000259" key="12">
    <source>
        <dbReference type="PROSITE" id="PS51192"/>
    </source>
</evidence>
<dbReference type="NCBIfam" id="NF004065">
    <property type="entry name" value="PRK05580.1-1"/>
    <property type="match status" value="1"/>
</dbReference>
<dbReference type="InterPro" id="IPR042115">
    <property type="entry name" value="PriA_3primeBD_sf"/>
</dbReference>
<gene>
    <name evidence="11 14" type="primary">priA</name>
    <name evidence="14" type="ORF">OPS25_12235</name>
</gene>
<evidence type="ECO:0000256" key="8">
    <source>
        <dbReference type="ARBA" id="ARBA00022840"/>
    </source>
</evidence>
<dbReference type="GO" id="GO:0016787">
    <property type="term" value="F:hydrolase activity"/>
    <property type="evidence" value="ECO:0007669"/>
    <property type="project" value="UniProtKB-KW"/>
</dbReference>
<evidence type="ECO:0000256" key="4">
    <source>
        <dbReference type="ARBA" id="ARBA00022741"/>
    </source>
</evidence>
<proteinExistence type="inferred from homology"/>
<dbReference type="Pfam" id="PF17764">
    <property type="entry name" value="PriA_3primeBD"/>
    <property type="match status" value="1"/>
</dbReference>
<evidence type="ECO:0000313" key="14">
    <source>
        <dbReference type="EMBL" id="MCW8109268.1"/>
    </source>
</evidence>
<dbReference type="InterPro" id="IPR001650">
    <property type="entry name" value="Helicase_C-like"/>
</dbReference>
<name>A0ABT3P913_9ALTE</name>
<dbReference type="Proteomes" id="UP001142810">
    <property type="component" value="Unassembled WGS sequence"/>
</dbReference>
<dbReference type="PANTHER" id="PTHR30580">
    <property type="entry name" value="PRIMOSOMAL PROTEIN N"/>
    <property type="match status" value="1"/>
</dbReference>
<comment type="caution">
    <text evidence="14">The sequence shown here is derived from an EMBL/GenBank/DDBJ whole genome shotgun (WGS) entry which is preliminary data.</text>
</comment>
<keyword evidence="5 11" id="KW-0378">Hydrolase</keyword>
<evidence type="ECO:0000256" key="1">
    <source>
        <dbReference type="ARBA" id="ARBA00022515"/>
    </source>
</evidence>
<feature type="binding site" evidence="11">
    <location>
        <position position="462"/>
    </location>
    <ligand>
        <name>Zn(2+)</name>
        <dbReference type="ChEBI" id="CHEBI:29105"/>
        <label>2</label>
    </ligand>
</feature>
<reference evidence="14" key="1">
    <citation type="submission" date="2022-11" db="EMBL/GenBank/DDBJ databases">
        <title>Alteromonas sp. nov., isolated from sea water of the Qingdao.</title>
        <authorList>
            <person name="Wang Q."/>
        </authorList>
    </citation>
    <scope>NUCLEOTIDE SEQUENCE</scope>
    <source>
        <strain evidence="14">ASW11-7</strain>
    </source>
</reference>
<dbReference type="SMART" id="SM00490">
    <property type="entry name" value="HELICc"/>
    <property type="match status" value="1"/>
</dbReference>
<organism evidence="14 15">
    <name type="scientific">Alteromonas aquimaris</name>
    <dbReference type="NCBI Taxonomy" id="2998417"/>
    <lineage>
        <taxon>Bacteria</taxon>
        <taxon>Pseudomonadati</taxon>
        <taxon>Pseudomonadota</taxon>
        <taxon>Gammaproteobacteria</taxon>
        <taxon>Alteromonadales</taxon>
        <taxon>Alteromonadaceae</taxon>
        <taxon>Alteromonas/Salinimonas group</taxon>
        <taxon>Alteromonas</taxon>
    </lineage>
</organism>
<keyword evidence="6 11" id="KW-0347">Helicase</keyword>
<feature type="binding site" evidence="11">
    <location>
        <position position="432"/>
    </location>
    <ligand>
        <name>Zn(2+)</name>
        <dbReference type="ChEBI" id="CHEBI:29105"/>
        <label>1</label>
    </ligand>
</feature>
<sequence>MSQWFIEVAVPVPLRQTFTYLSGSMLEKGCRVSVPFGKRTLVGIVISSHSTYHGNVNKLKSLHDVLDASPILPPILLTLCDWLTHYYHHPIGEVFHTALPVLLRKGEPLPKDTHLLVEAVTPNDEAPTELLARAPKQLACWQFISQHTEPLATVNKQFSSVVVNALIEKGVARTIEKPVMSAGWRTNLHLADKPTANREQAAAIAAINHISGFSTLLLEGVTGSGKTEVYLQALEQVLLAGKQVLILVPEIGLTPQTVRRFITRFGIDVAVLHSQVTNTERLVIWQRAKENKIGIIIGTRSAIFTPFENLGMIILDEEHDDSFKQTDGLRYHARDLAVIRAKNEGIPLVLGSGSPSLESLNNALNKRYQHVLLTARAGAAVMPTQHLLDAREQPLQYGLAAGTIAIIKSHLEANNQVLVFINRKGYAPALICHRCGHSAECHRCEQPFTVYQKPPRLQCQRCEKTKPVPLRCAACGSSELIPSGAGTEQIEAGLAHLFPQYSQVRIDSDSVRGKDKLANILKKVDRQEYQLLVGTQILAKGHHFPHVTLVVVLGCDGALYSADFRAPEKLAQLVTQLAGRAGRASKPGEMWLQTHSPEHPLLQDLICNGYQAFSRYLLQERRQTGLPPYSVQCVLRAEAVNAELSYNFLMQSRHYLDTLNTLQMVGPIPAMVEKKQGRYRFMLILSANKRSVLHHALRNALPSITQSALSSKVRWSIDVDPMDFN</sequence>
<dbReference type="HAMAP" id="MF_00983">
    <property type="entry name" value="PriA"/>
    <property type="match status" value="1"/>
</dbReference>
<evidence type="ECO:0000256" key="5">
    <source>
        <dbReference type="ARBA" id="ARBA00022801"/>
    </source>
</evidence>
<dbReference type="Gene3D" id="3.40.1440.60">
    <property type="entry name" value="PriA, 3(prime) DNA-binding domain"/>
    <property type="match status" value="1"/>
</dbReference>
<dbReference type="InterPro" id="IPR005259">
    <property type="entry name" value="PriA"/>
</dbReference>
<keyword evidence="3 11" id="KW-0479">Metal-binding</keyword>
<comment type="cofactor">
    <cofactor evidence="11">
        <name>Zn(2+)</name>
        <dbReference type="ChEBI" id="CHEBI:29105"/>
    </cofactor>
    <text evidence="11">Binds 2 zinc ions per subunit.</text>
</comment>
<keyword evidence="8 11" id="KW-0067">ATP-binding</keyword>
<evidence type="ECO:0000256" key="3">
    <source>
        <dbReference type="ARBA" id="ARBA00022723"/>
    </source>
</evidence>
<dbReference type="PROSITE" id="PS51194">
    <property type="entry name" value="HELICASE_CTER"/>
    <property type="match status" value="1"/>
</dbReference>